<reference evidence="7" key="1">
    <citation type="journal article" date="2023" name="Mol. Phylogenet. Evol.">
        <title>Genome-scale phylogeny and comparative genomics of the fungal order Sordariales.</title>
        <authorList>
            <person name="Hensen N."/>
            <person name="Bonometti L."/>
            <person name="Westerberg I."/>
            <person name="Brannstrom I.O."/>
            <person name="Guillou S."/>
            <person name="Cros-Aarteil S."/>
            <person name="Calhoun S."/>
            <person name="Haridas S."/>
            <person name="Kuo A."/>
            <person name="Mondo S."/>
            <person name="Pangilinan J."/>
            <person name="Riley R."/>
            <person name="LaButti K."/>
            <person name="Andreopoulos B."/>
            <person name="Lipzen A."/>
            <person name="Chen C."/>
            <person name="Yan M."/>
            <person name="Daum C."/>
            <person name="Ng V."/>
            <person name="Clum A."/>
            <person name="Steindorff A."/>
            <person name="Ohm R.A."/>
            <person name="Martin F."/>
            <person name="Silar P."/>
            <person name="Natvig D.O."/>
            <person name="Lalanne C."/>
            <person name="Gautier V."/>
            <person name="Ament-Velasquez S.L."/>
            <person name="Kruys A."/>
            <person name="Hutchinson M.I."/>
            <person name="Powell A.J."/>
            <person name="Barry K."/>
            <person name="Miller A.N."/>
            <person name="Grigoriev I.V."/>
            <person name="Debuchy R."/>
            <person name="Gladieux P."/>
            <person name="Hiltunen Thoren M."/>
            <person name="Johannesson H."/>
        </authorList>
    </citation>
    <scope>NUCLEOTIDE SEQUENCE</scope>
    <source>
        <strain evidence="7">CBS 731.68</strain>
    </source>
</reference>
<sequence length="969" mass="108570">MQVKQEPGSGSMPNGAGRSRSMRTPDSILEAQYAQSETPSERVQRRRHMRSAAPSVDTRIRPSSASGPQVLEEEDEDCVMMEVRRGPKLENAGVLPVGPQSFQASFNGAANRALRDIGQKSKYIIDALGELQARGIQHVASLPELVLVGDQSSGKSSLMSAIAGLTLPRSSGTCTRCPIHIRVSRADEFSCRVFLKLDYEYCPPNHQITERDVTNANKFPPWVKLDPSRQARREFKTVRDQSDSEEIETVLRCAQAAILNPSTHCQFFIPKLKGEAPESTREQLLEQIKKKEERAEAQFSPNTVALEVKGPELADLNFYDLPGVFMTARRAEDTFLEKAVQNLTREYISRPSAIILCAVPMNQDPENSLALKMIRALRAENRCLGIMTKADLLPKDDHAASNWIAMLNGRAHKTGFGYFITSRQGSDLEEQNKMEEAFFNRTADETGQWPDAFDDFKEKCGVDKLKDYLSLKLSEEFSKILPEVKEKVNTRLLDIGHQLQNYPDPPPNPELEVMKSLAEFTIRVKDRVMSQAFMSNWDGQIGEPFKKHIINQKPRFNVKDHVKPSKPPVIIDLDGDSPTSSPTIRKRPATGIDAPQSTSKRQRGQQTNGVVKTETPDRPGFPSTPQHVRGMTPAVTPTRGPRSSKSLMDIRNLIRRAAIPGQPGLVSASVYEPLYTESARTWASHLETFIRDTFQFLQAEIMRILDASFAHLKNRAVYKESLEHMRVFVETQKAELRAQLQLIYSLESKRLFTKDEEALKRNQAAERSILVRHRNHFRIAAHNGEELCTVPKVEDMTDEERKQEESKMARELKNLGPDPFEPELNVAAYIRGYYLTAANRFVDYVSIHVMSGLLPRVASVIETYLHEKLGLTGQVTTQEVLQRLMSEGPEIEQKRRDLRAEKETLDGAMDIIVNLERREAAAAAAAASQYTNGFDASQADTMVNLEAGHPNGVGGDRGTVYSATAYGDA</sequence>
<dbReference type="GO" id="GO:0005886">
    <property type="term" value="C:plasma membrane"/>
    <property type="evidence" value="ECO:0007669"/>
    <property type="project" value="TreeGrafter"/>
</dbReference>
<evidence type="ECO:0000256" key="4">
    <source>
        <dbReference type="SAM" id="MobiDB-lite"/>
    </source>
</evidence>
<dbReference type="GO" id="GO:0031623">
    <property type="term" value="P:receptor internalization"/>
    <property type="evidence" value="ECO:0007669"/>
    <property type="project" value="TreeGrafter"/>
</dbReference>
<evidence type="ECO:0000256" key="3">
    <source>
        <dbReference type="SAM" id="Coils"/>
    </source>
</evidence>
<organism evidence="7 8">
    <name type="scientific">Parathielavia appendiculata</name>
    <dbReference type="NCBI Taxonomy" id="2587402"/>
    <lineage>
        <taxon>Eukaryota</taxon>
        <taxon>Fungi</taxon>
        <taxon>Dikarya</taxon>
        <taxon>Ascomycota</taxon>
        <taxon>Pezizomycotina</taxon>
        <taxon>Sordariomycetes</taxon>
        <taxon>Sordariomycetidae</taxon>
        <taxon>Sordariales</taxon>
        <taxon>Chaetomiaceae</taxon>
        <taxon>Parathielavia</taxon>
    </lineage>
</organism>
<dbReference type="PROSITE" id="PS51388">
    <property type="entry name" value="GED"/>
    <property type="match status" value="1"/>
</dbReference>
<dbReference type="Gene3D" id="1.20.120.1240">
    <property type="entry name" value="Dynamin, middle domain"/>
    <property type="match status" value="1"/>
</dbReference>
<gene>
    <name evidence="7" type="ORF">N657DRAFT_1347</name>
</gene>
<dbReference type="PROSITE" id="PS51718">
    <property type="entry name" value="G_DYNAMIN_2"/>
    <property type="match status" value="1"/>
</dbReference>
<proteinExistence type="predicted"/>
<reference evidence="7" key="2">
    <citation type="submission" date="2023-05" db="EMBL/GenBank/DDBJ databases">
        <authorList>
            <consortium name="Lawrence Berkeley National Laboratory"/>
            <person name="Steindorff A."/>
            <person name="Hensen N."/>
            <person name="Bonometti L."/>
            <person name="Westerberg I."/>
            <person name="Brannstrom I.O."/>
            <person name="Guillou S."/>
            <person name="Cros-Aarteil S."/>
            <person name="Calhoun S."/>
            <person name="Haridas S."/>
            <person name="Kuo A."/>
            <person name="Mondo S."/>
            <person name="Pangilinan J."/>
            <person name="Riley R."/>
            <person name="Labutti K."/>
            <person name="Andreopoulos B."/>
            <person name="Lipzen A."/>
            <person name="Chen C."/>
            <person name="Yanf M."/>
            <person name="Daum C."/>
            <person name="Ng V."/>
            <person name="Clum A."/>
            <person name="Ohm R."/>
            <person name="Martin F."/>
            <person name="Silar P."/>
            <person name="Natvig D."/>
            <person name="Lalanne C."/>
            <person name="Gautier V."/>
            <person name="Ament-Velasquez S.L."/>
            <person name="Kruys A."/>
            <person name="Hutchinson M.I."/>
            <person name="Powell A.J."/>
            <person name="Barry K."/>
            <person name="Miller A.N."/>
            <person name="Grigoriev I.V."/>
            <person name="Debuchy R."/>
            <person name="Gladieux P."/>
            <person name="Thoren M.H."/>
            <person name="Johannesson H."/>
        </authorList>
    </citation>
    <scope>NUCLEOTIDE SEQUENCE</scope>
    <source>
        <strain evidence="7">CBS 731.68</strain>
    </source>
</reference>
<feature type="domain" description="Dynamin-type G" evidence="6">
    <location>
        <begin position="139"/>
        <end position="482"/>
    </location>
</feature>
<evidence type="ECO:0000313" key="7">
    <source>
        <dbReference type="EMBL" id="KAK4128056.1"/>
    </source>
</evidence>
<dbReference type="GO" id="GO:0005737">
    <property type="term" value="C:cytoplasm"/>
    <property type="evidence" value="ECO:0007669"/>
    <property type="project" value="TreeGrafter"/>
</dbReference>
<dbReference type="PANTHER" id="PTHR11566:SF131">
    <property type="entry name" value="GTPASE, PUTATIVE (AFU_ORTHOLOGUE AFUA_6G07630)-RELATED"/>
    <property type="match status" value="1"/>
</dbReference>
<feature type="domain" description="GED" evidence="5">
    <location>
        <begin position="823"/>
        <end position="920"/>
    </location>
</feature>
<dbReference type="InterPro" id="IPR022812">
    <property type="entry name" value="Dynamin"/>
</dbReference>
<dbReference type="RefSeq" id="XP_062651827.1">
    <property type="nucleotide sequence ID" value="XM_062785896.1"/>
</dbReference>
<evidence type="ECO:0000256" key="2">
    <source>
        <dbReference type="ARBA" id="ARBA00023134"/>
    </source>
</evidence>
<evidence type="ECO:0008006" key="9">
    <source>
        <dbReference type="Google" id="ProtNLM"/>
    </source>
</evidence>
<dbReference type="Pfam" id="PF01031">
    <property type="entry name" value="Dynamin_M"/>
    <property type="match status" value="1"/>
</dbReference>
<dbReference type="Proteomes" id="UP001302602">
    <property type="component" value="Unassembled WGS sequence"/>
</dbReference>
<dbReference type="GO" id="GO:0005525">
    <property type="term" value="F:GTP binding"/>
    <property type="evidence" value="ECO:0007669"/>
    <property type="project" value="InterPro"/>
</dbReference>
<accession>A0AAN6UAK9</accession>
<feature type="region of interest" description="Disordered" evidence="4">
    <location>
        <begin position="558"/>
        <end position="644"/>
    </location>
</feature>
<keyword evidence="3" id="KW-0175">Coiled coil</keyword>
<dbReference type="GO" id="GO:0008017">
    <property type="term" value="F:microtubule binding"/>
    <property type="evidence" value="ECO:0007669"/>
    <property type="project" value="TreeGrafter"/>
</dbReference>
<protein>
    <recommendedName>
        <fullName evidence="9">Dynamin family protein</fullName>
    </recommendedName>
</protein>
<dbReference type="CDD" id="cd08771">
    <property type="entry name" value="DLP_1"/>
    <property type="match status" value="1"/>
</dbReference>
<evidence type="ECO:0000256" key="1">
    <source>
        <dbReference type="ARBA" id="ARBA00022741"/>
    </source>
</evidence>
<dbReference type="SMART" id="SM00053">
    <property type="entry name" value="DYNc"/>
    <property type="match status" value="1"/>
</dbReference>
<dbReference type="GeneID" id="87822662"/>
<dbReference type="Pfam" id="PF00350">
    <property type="entry name" value="Dynamin_N"/>
    <property type="match status" value="1"/>
</dbReference>
<keyword evidence="2" id="KW-0342">GTP-binding</keyword>
<feature type="region of interest" description="Disordered" evidence="4">
    <location>
        <begin position="1"/>
        <end position="75"/>
    </location>
</feature>
<dbReference type="SUPFAM" id="SSF52540">
    <property type="entry name" value="P-loop containing nucleoside triphosphate hydrolases"/>
    <property type="match status" value="1"/>
</dbReference>
<dbReference type="PANTHER" id="PTHR11566">
    <property type="entry name" value="DYNAMIN"/>
    <property type="match status" value="1"/>
</dbReference>
<keyword evidence="8" id="KW-1185">Reference proteome</keyword>
<dbReference type="InterPro" id="IPR030381">
    <property type="entry name" value="G_DYNAMIN_dom"/>
</dbReference>
<dbReference type="InterPro" id="IPR045063">
    <property type="entry name" value="Dynamin_N"/>
</dbReference>
<feature type="coiled-coil region" evidence="3">
    <location>
        <begin position="881"/>
        <end position="918"/>
    </location>
</feature>
<dbReference type="InterPro" id="IPR020850">
    <property type="entry name" value="GED_dom"/>
</dbReference>
<comment type="caution">
    <text evidence="7">The sequence shown here is derived from an EMBL/GenBank/DDBJ whole genome shotgun (WGS) entry which is preliminary data.</text>
</comment>
<dbReference type="Gene3D" id="3.40.50.300">
    <property type="entry name" value="P-loop containing nucleotide triphosphate hydrolases"/>
    <property type="match status" value="1"/>
</dbReference>
<evidence type="ECO:0000259" key="6">
    <source>
        <dbReference type="PROSITE" id="PS51718"/>
    </source>
</evidence>
<evidence type="ECO:0000259" key="5">
    <source>
        <dbReference type="PROSITE" id="PS51388"/>
    </source>
</evidence>
<dbReference type="GO" id="GO:0005874">
    <property type="term" value="C:microtubule"/>
    <property type="evidence" value="ECO:0007669"/>
    <property type="project" value="TreeGrafter"/>
</dbReference>
<dbReference type="PRINTS" id="PR00195">
    <property type="entry name" value="DYNAMIN"/>
</dbReference>
<dbReference type="GO" id="GO:0003924">
    <property type="term" value="F:GTPase activity"/>
    <property type="evidence" value="ECO:0007669"/>
    <property type="project" value="InterPro"/>
</dbReference>
<keyword evidence="1" id="KW-0547">Nucleotide-binding</keyword>
<name>A0AAN6UAK9_9PEZI</name>
<dbReference type="InterPro" id="IPR000375">
    <property type="entry name" value="Dynamin_stalk"/>
</dbReference>
<dbReference type="InterPro" id="IPR001401">
    <property type="entry name" value="Dynamin_GTPase"/>
</dbReference>
<dbReference type="InterPro" id="IPR027417">
    <property type="entry name" value="P-loop_NTPase"/>
</dbReference>
<dbReference type="EMBL" id="MU853223">
    <property type="protein sequence ID" value="KAK4128056.1"/>
    <property type="molecule type" value="Genomic_DNA"/>
</dbReference>
<dbReference type="AlphaFoldDB" id="A0AAN6UAK9"/>
<feature type="compositionally biased region" description="Polar residues" evidence="4">
    <location>
        <begin position="595"/>
        <end position="610"/>
    </location>
</feature>
<evidence type="ECO:0000313" key="8">
    <source>
        <dbReference type="Proteomes" id="UP001302602"/>
    </source>
</evidence>